<organism evidence="3 4">
    <name type="scientific">Caenorhabditis auriculariae</name>
    <dbReference type="NCBI Taxonomy" id="2777116"/>
    <lineage>
        <taxon>Eukaryota</taxon>
        <taxon>Metazoa</taxon>
        <taxon>Ecdysozoa</taxon>
        <taxon>Nematoda</taxon>
        <taxon>Chromadorea</taxon>
        <taxon>Rhabditida</taxon>
        <taxon>Rhabditina</taxon>
        <taxon>Rhabditomorpha</taxon>
        <taxon>Rhabditoidea</taxon>
        <taxon>Rhabditidae</taxon>
        <taxon>Peloderinae</taxon>
        <taxon>Caenorhabditis</taxon>
    </lineage>
</organism>
<feature type="compositionally biased region" description="Basic and acidic residues" evidence="1">
    <location>
        <begin position="253"/>
        <end position="264"/>
    </location>
</feature>
<dbReference type="PANTHER" id="PTHR22437:SF0">
    <property type="entry name" value="FI21431P1"/>
    <property type="match status" value="1"/>
</dbReference>
<dbReference type="AlphaFoldDB" id="A0A8S1H9R5"/>
<accession>A0A8S1H9R5</accession>
<dbReference type="EMBL" id="CAJGYM010000024">
    <property type="protein sequence ID" value="CAD6191882.1"/>
    <property type="molecule type" value="Genomic_DNA"/>
</dbReference>
<dbReference type="GO" id="GO:0006357">
    <property type="term" value="P:regulation of transcription by RNA polymerase II"/>
    <property type="evidence" value="ECO:0007669"/>
    <property type="project" value="InterPro"/>
</dbReference>
<feature type="region of interest" description="Disordered" evidence="1">
    <location>
        <begin position="246"/>
        <end position="282"/>
    </location>
</feature>
<dbReference type="GO" id="GO:0005634">
    <property type="term" value="C:nucleus"/>
    <property type="evidence" value="ECO:0007669"/>
    <property type="project" value="TreeGrafter"/>
</dbReference>
<keyword evidence="4" id="KW-1185">Reference proteome</keyword>
<dbReference type="PANTHER" id="PTHR22437">
    <property type="entry name" value="WINGED HELIX DOMAIN-CONTAINING PROTEIN"/>
    <property type="match status" value="1"/>
</dbReference>
<name>A0A8S1H9R5_9PELO</name>
<comment type="caution">
    <text evidence="3">The sequence shown here is derived from an EMBL/GenBank/DDBJ whole genome shotgun (WGS) entry which is preliminary data.</text>
</comment>
<sequence length="405" mass="45397">MMTCLAVVMDGPRAKNGRRLFESFVEQNKLSFWNRELVAAADALIYMGFMRPSTMFVSASHAHLKTLKDAWARRILKPAEGYAIASLGDLGAIQQVEQMHFVPLGDVLCDAIAQLNRSGQPATEMSVRQYVARYCPHVAPPGIDMVKQTVMSLVATGLVYRMGEHLFVSVPTNTPPKHKTTVECQTGTSMMAPQPGKRRGFLARIFARGVRPSPMPPVPHPVSFSPEECLATLQPHRPPAMPIKNKFPTYHENLARESRPPLEQRRRRRREPKLLSSSSECLNYGPIDPPEYLPAGRLEVVDDITKRRKRVARTTQVRRRDTIARTSTPIETDSAYSPSPVHSNEEAASLSDPEIFKINHDDDHTYMNLVQNHYESTQFEDLTAALAEDLERISMHAAGVHVSNL</sequence>
<evidence type="ECO:0000259" key="2">
    <source>
        <dbReference type="Pfam" id="PF10264"/>
    </source>
</evidence>
<reference evidence="3" key="1">
    <citation type="submission" date="2020-10" db="EMBL/GenBank/DDBJ databases">
        <authorList>
            <person name="Kikuchi T."/>
        </authorList>
    </citation>
    <scope>NUCLEOTIDE SEQUENCE</scope>
    <source>
        <strain evidence="3">NKZ352</strain>
    </source>
</reference>
<evidence type="ECO:0000313" key="4">
    <source>
        <dbReference type="Proteomes" id="UP000835052"/>
    </source>
</evidence>
<proteinExistence type="predicted"/>
<dbReference type="Proteomes" id="UP000835052">
    <property type="component" value="Unassembled WGS sequence"/>
</dbReference>
<protein>
    <recommendedName>
        <fullName evidence="2">Winged helix Storkhead-box1 domain-containing protein</fullName>
    </recommendedName>
</protein>
<dbReference type="InterPro" id="IPR019391">
    <property type="entry name" value="Storkhead-box_WHD"/>
</dbReference>
<evidence type="ECO:0000313" key="3">
    <source>
        <dbReference type="EMBL" id="CAD6191882.1"/>
    </source>
</evidence>
<dbReference type="GO" id="GO:0000977">
    <property type="term" value="F:RNA polymerase II transcription regulatory region sequence-specific DNA binding"/>
    <property type="evidence" value="ECO:0007669"/>
    <property type="project" value="TreeGrafter"/>
</dbReference>
<dbReference type="GO" id="GO:0005737">
    <property type="term" value="C:cytoplasm"/>
    <property type="evidence" value="ECO:0007669"/>
    <property type="project" value="TreeGrafter"/>
</dbReference>
<feature type="compositionally biased region" description="Polar residues" evidence="1">
    <location>
        <begin position="324"/>
        <end position="342"/>
    </location>
</feature>
<dbReference type="OrthoDB" id="5826211at2759"/>
<evidence type="ECO:0000256" key="1">
    <source>
        <dbReference type="SAM" id="MobiDB-lite"/>
    </source>
</evidence>
<feature type="domain" description="Winged helix Storkhead-box1" evidence="2">
    <location>
        <begin position="93"/>
        <end position="171"/>
    </location>
</feature>
<feature type="region of interest" description="Disordered" evidence="1">
    <location>
        <begin position="322"/>
        <end position="350"/>
    </location>
</feature>
<dbReference type="Pfam" id="PF10264">
    <property type="entry name" value="WHD_Storkhead"/>
    <property type="match status" value="1"/>
</dbReference>
<dbReference type="InterPro" id="IPR040126">
    <property type="entry name" value="STOX1/2"/>
</dbReference>
<gene>
    <name evidence="3" type="ORF">CAUJ_LOCUS7801</name>
</gene>